<evidence type="ECO:0000256" key="2">
    <source>
        <dbReference type="ARBA" id="ARBA00022801"/>
    </source>
</evidence>
<keyword evidence="2" id="KW-0378">Hydrolase</keyword>
<evidence type="ECO:0000313" key="5">
    <source>
        <dbReference type="Proteomes" id="UP000886595"/>
    </source>
</evidence>
<evidence type="ECO:0000313" key="4">
    <source>
        <dbReference type="EMBL" id="KAG2322958.1"/>
    </source>
</evidence>
<dbReference type="Gene3D" id="3.40.395.10">
    <property type="entry name" value="Adenoviral Proteinase, Chain A"/>
    <property type="match status" value="1"/>
</dbReference>
<dbReference type="EMBL" id="JAAMPC010000003">
    <property type="protein sequence ID" value="KAG2322958.1"/>
    <property type="molecule type" value="Genomic_DNA"/>
</dbReference>
<organism evidence="4 5">
    <name type="scientific">Brassica carinata</name>
    <name type="common">Ethiopian mustard</name>
    <name type="synonym">Abyssinian cabbage</name>
    <dbReference type="NCBI Taxonomy" id="52824"/>
    <lineage>
        <taxon>Eukaryota</taxon>
        <taxon>Viridiplantae</taxon>
        <taxon>Streptophyta</taxon>
        <taxon>Embryophyta</taxon>
        <taxon>Tracheophyta</taxon>
        <taxon>Spermatophyta</taxon>
        <taxon>Magnoliopsida</taxon>
        <taxon>eudicotyledons</taxon>
        <taxon>Gunneridae</taxon>
        <taxon>Pentapetalae</taxon>
        <taxon>rosids</taxon>
        <taxon>malvids</taxon>
        <taxon>Brassicales</taxon>
        <taxon>Brassicaceae</taxon>
        <taxon>Brassiceae</taxon>
        <taxon>Brassica</taxon>
    </lineage>
</organism>
<dbReference type="OrthoDB" id="1078236at2759"/>
<feature type="domain" description="Ubiquitin-like protease family profile" evidence="3">
    <location>
        <begin position="34"/>
        <end position="69"/>
    </location>
</feature>
<name>A0A8X8B642_BRACI</name>
<proteinExistence type="predicted"/>
<dbReference type="InterPro" id="IPR003653">
    <property type="entry name" value="Peptidase_C48_C"/>
</dbReference>
<dbReference type="Pfam" id="PF02902">
    <property type="entry name" value="Peptidase_C48"/>
    <property type="match status" value="1"/>
</dbReference>
<keyword evidence="5" id="KW-1185">Reference proteome</keyword>
<dbReference type="AlphaFoldDB" id="A0A8X8B642"/>
<dbReference type="GO" id="GO:0008234">
    <property type="term" value="F:cysteine-type peptidase activity"/>
    <property type="evidence" value="ECO:0007669"/>
    <property type="project" value="InterPro"/>
</dbReference>
<accession>A0A8X8B642</accession>
<protein>
    <recommendedName>
        <fullName evidence="3">Ubiquitin-like protease family profile domain-containing protein</fullName>
    </recommendedName>
</protein>
<dbReference type="GO" id="GO:0006508">
    <property type="term" value="P:proteolysis"/>
    <property type="evidence" value="ECO:0007669"/>
    <property type="project" value="UniProtKB-KW"/>
</dbReference>
<evidence type="ECO:0000256" key="1">
    <source>
        <dbReference type="ARBA" id="ARBA00022670"/>
    </source>
</evidence>
<evidence type="ECO:0000259" key="3">
    <source>
        <dbReference type="Pfam" id="PF02902"/>
    </source>
</evidence>
<reference evidence="4 5" key="1">
    <citation type="submission" date="2020-02" db="EMBL/GenBank/DDBJ databases">
        <authorList>
            <person name="Ma Q."/>
            <person name="Huang Y."/>
            <person name="Song X."/>
            <person name="Pei D."/>
        </authorList>
    </citation>
    <scope>NUCLEOTIDE SEQUENCE [LARGE SCALE GENOMIC DNA]</scope>
    <source>
        <strain evidence="4">Sxm20200214</strain>
        <tissue evidence="4">Leaf</tissue>
    </source>
</reference>
<comment type="caution">
    <text evidence="4">The sequence shown here is derived from an EMBL/GenBank/DDBJ whole genome shotgun (WGS) entry which is preliminary data.</text>
</comment>
<keyword evidence="1" id="KW-0645">Protease</keyword>
<gene>
    <name evidence="4" type="ORF">Bca52824_016171</name>
</gene>
<dbReference type="Proteomes" id="UP000886595">
    <property type="component" value="Unassembled WGS sequence"/>
</dbReference>
<sequence>MIPRIVKAVQPAKHQKNFLVAAYTVDYFSMDSLNQSACDCGVYAVKFIECYALGLELSLVNDDNIKKLDTDCCGIFGKQLMTRNWLTGCQSMNRQCVSLRLYKRFCENA</sequence>